<keyword evidence="1" id="KW-0472">Membrane</keyword>
<keyword evidence="1" id="KW-0812">Transmembrane</keyword>
<evidence type="ECO:0000256" key="1">
    <source>
        <dbReference type="SAM" id="Phobius"/>
    </source>
</evidence>
<name>A0A1H4NM76_9BRAD</name>
<accession>A0A1H4NM76</accession>
<proteinExistence type="predicted"/>
<dbReference type="RefSeq" id="WP_092114211.1">
    <property type="nucleotide sequence ID" value="NZ_FNTH01000001.1"/>
</dbReference>
<reference evidence="2 3" key="1">
    <citation type="submission" date="2016-10" db="EMBL/GenBank/DDBJ databases">
        <authorList>
            <person name="de Groot N.N."/>
        </authorList>
    </citation>
    <scope>NUCLEOTIDE SEQUENCE [LARGE SCALE GENOMIC DNA]</scope>
    <source>
        <strain evidence="2 3">MT12</strain>
    </source>
</reference>
<dbReference type="Proteomes" id="UP000198992">
    <property type="component" value="Unassembled WGS sequence"/>
</dbReference>
<dbReference type="EMBL" id="FNTH01000001">
    <property type="protein sequence ID" value="SEB96224.1"/>
    <property type="molecule type" value="Genomic_DNA"/>
</dbReference>
<evidence type="ECO:0000313" key="2">
    <source>
        <dbReference type="EMBL" id="SEB96224.1"/>
    </source>
</evidence>
<protein>
    <submittedName>
        <fullName evidence="2">Uncharacterized protein</fullName>
    </submittedName>
</protein>
<dbReference type="OrthoDB" id="9871130at2"/>
<evidence type="ECO:0000313" key="3">
    <source>
        <dbReference type="Proteomes" id="UP000198992"/>
    </source>
</evidence>
<feature type="transmembrane region" description="Helical" evidence="1">
    <location>
        <begin position="6"/>
        <end position="30"/>
    </location>
</feature>
<organism evidence="2 3">
    <name type="scientific">Bradyrhizobium erythrophlei</name>
    <dbReference type="NCBI Taxonomy" id="1437360"/>
    <lineage>
        <taxon>Bacteria</taxon>
        <taxon>Pseudomonadati</taxon>
        <taxon>Pseudomonadota</taxon>
        <taxon>Alphaproteobacteria</taxon>
        <taxon>Hyphomicrobiales</taxon>
        <taxon>Nitrobacteraceae</taxon>
        <taxon>Bradyrhizobium</taxon>
    </lineage>
</organism>
<sequence>MTELGYVATAIAFTGVGFLLCATFFTRAYWDAMRDRGELLLALFNAGSALKAAGRAEEAALAFGIAKKVQETSA</sequence>
<keyword evidence="1" id="KW-1133">Transmembrane helix</keyword>
<gene>
    <name evidence="2" type="ORF">SAMN05444164_0669</name>
</gene>
<dbReference type="AlphaFoldDB" id="A0A1H4NM76"/>